<dbReference type="RefSeq" id="WP_171093204.1">
    <property type="nucleotide sequence ID" value="NZ_CP053069.1"/>
</dbReference>
<dbReference type="PRINTS" id="PR00127">
    <property type="entry name" value="CLPPROTEASEP"/>
</dbReference>
<dbReference type="GO" id="GO:0051117">
    <property type="term" value="F:ATPase binding"/>
    <property type="evidence" value="ECO:0007669"/>
    <property type="project" value="TreeGrafter"/>
</dbReference>
<organism evidence="10 11">
    <name type="scientific">Usitatibacter rugosus</name>
    <dbReference type="NCBI Taxonomy" id="2732067"/>
    <lineage>
        <taxon>Bacteria</taxon>
        <taxon>Pseudomonadati</taxon>
        <taxon>Pseudomonadota</taxon>
        <taxon>Betaproteobacteria</taxon>
        <taxon>Nitrosomonadales</taxon>
        <taxon>Usitatibacteraceae</taxon>
        <taxon>Usitatibacter</taxon>
    </lineage>
</organism>
<dbReference type="SUPFAM" id="SSF52096">
    <property type="entry name" value="ClpP/crotonase"/>
    <property type="match status" value="1"/>
</dbReference>
<dbReference type="InterPro" id="IPR001907">
    <property type="entry name" value="ClpP"/>
</dbReference>
<keyword evidence="4 7" id="KW-0378">Hydrolase</keyword>
<dbReference type="Gene3D" id="3.90.226.10">
    <property type="entry name" value="2-enoyl-CoA Hydratase, Chain A, domain 1"/>
    <property type="match status" value="1"/>
</dbReference>
<dbReference type="InterPro" id="IPR033135">
    <property type="entry name" value="ClpP_His_AS"/>
</dbReference>
<dbReference type="KEGG" id="uru:DSM104443_02752"/>
<dbReference type="GO" id="GO:0009368">
    <property type="term" value="C:endopeptidase Clp complex"/>
    <property type="evidence" value="ECO:0007669"/>
    <property type="project" value="TreeGrafter"/>
</dbReference>
<dbReference type="PANTHER" id="PTHR10381">
    <property type="entry name" value="ATP-DEPENDENT CLP PROTEASE PROTEOLYTIC SUBUNIT"/>
    <property type="match status" value="1"/>
</dbReference>
<evidence type="ECO:0000256" key="7">
    <source>
        <dbReference type="HAMAP-Rule" id="MF_00444"/>
    </source>
</evidence>
<dbReference type="GO" id="GO:0004252">
    <property type="term" value="F:serine-type endopeptidase activity"/>
    <property type="evidence" value="ECO:0007669"/>
    <property type="project" value="UniProtKB-UniRule"/>
</dbReference>
<dbReference type="HAMAP" id="MF_00444">
    <property type="entry name" value="ClpP"/>
    <property type="match status" value="1"/>
</dbReference>
<evidence type="ECO:0000313" key="11">
    <source>
        <dbReference type="Proteomes" id="UP000501534"/>
    </source>
</evidence>
<evidence type="ECO:0000256" key="6">
    <source>
        <dbReference type="ARBA" id="ARBA00034021"/>
    </source>
</evidence>
<reference evidence="10 11" key="1">
    <citation type="submission" date="2020-04" db="EMBL/GenBank/DDBJ databases">
        <title>Usitatibacter rugosus gen. nov., sp. nov. and Usitatibacter palustris sp. nov., novel members of Usitatibacteraceae fam. nov. within the order Nitrosomonadales isolated from soil.</title>
        <authorList>
            <person name="Huber K.J."/>
            <person name="Neumann-Schaal M."/>
            <person name="Geppert A."/>
            <person name="Luckner M."/>
            <person name="Wanner G."/>
            <person name="Overmann J."/>
        </authorList>
    </citation>
    <scope>NUCLEOTIDE SEQUENCE [LARGE SCALE GENOMIC DNA]</scope>
    <source>
        <strain evidence="10 11">0125_3</strain>
    </source>
</reference>
<dbReference type="Pfam" id="PF00574">
    <property type="entry name" value="CLP_protease"/>
    <property type="match status" value="1"/>
</dbReference>
<evidence type="ECO:0000256" key="2">
    <source>
        <dbReference type="ARBA" id="ARBA00022490"/>
    </source>
</evidence>
<dbReference type="NCBIfam" id="TIGR00493">
    <property type="entry name" value="clpP"/>
    <property type="match status" value="1"/>
</dbReference>
<comment type="catalytic activity">
    <reaction evidence="6 7 8">
        <text>Hydrolysis of proteins to small peptides in the presence of ATP and magnesium. alpha-casein is the usual test substrate. In the absence of ATP, only oligopeptides shorter than five residues are hydrolyzed (such as succinyl-Leu-Tyr-|-NHMec, and Leu-Tyr-Leu-|-Tyr-Trp, in which cleavage of the -Tyr-|-Leu- and -Tyr-|-Trp bonds also occurs).</text>
        <dbReference type="EC" id="3.4.21.92"/>
    </reaction>
</comment>
<name>A0A6M4GWJ7_9PROT</name>
<dbReference type="CDD" id="cd07017">
    <property type="entry name" value="S14_ClpP_2"/>
    <property type="match status" value="1"/>
</dbReference>
<dbReference type="EC" id="3.4.21.92" evidence="7"/>
<keyword evidence="2 7" id="KW-0963">Cytoplasm</keyword>
<protein>
    <recommendedName>
        <fullName evidence="7 9">ATP-dependent Clp protease proteolytic subunit</fullName>
        <ecNumber evidence="7">3.4.21.92</ecNumber>
    </recommendedName>
    <alternativeName>
        <fullName evidence="7">Endopeptidase Clp</fullName>
    </alternativeName>
</protein>
<comment type="similarity">
    <text evidence="1 7 9">Belongs to the peptidase S14 family.</text>
</comment>
<dbReference type="PANTHER" id="PTHR10381:SF70">
    <property type="entry name" value="ATP-DEPENDENT CLP PROTEASE PROTEOLYTIC SUBUNIT"/>
    <property type="match status" value="1"/>
</dbReference>
<dbReference type="GO" id="GO:0005737">
    <property type="term" value="C:cytoplasm"/>
    <property type="evidence" value="ECO:0007669"/>
    <property type="project" value="UniProtKB-SubCell"/>
</dbReference>
<dbReference type="PROSITE" id="PS00382">
    <property type="entry name" value="CLP_PROTEASE_HIS"/>
    <property type="match status" value="1"/>
</dbReference>
<evidence type="ECO:0000256" key="5">
    <source>
        <dbReference type="ARBA" id="ARBA00022825"/>
    </source>
</evidence>
<dbReference type="NCBIfam" id="NF001368">
    <property type="entry name" value="PRK00277.1"/>
    <property type="match status" value="1"/>
</dbReference>
<dbReference type="GO" id="GO:0004176">
    <property type="term" value="F:ATP-dependent peptidase activity"/>
    <property type="evidence" value="ECO:0007669"/>
    <property type="project" value="InterPro"/>
</dbReference>
<feature type="active site" description="Nucleophile" evidence="7">
    <location>
        <position position="112"/>
    </location>
</feature>
<dbReference type="InterPro" id="IPR023562">
    <property type="entry name" value="ClpP/TepA"/>
</dbReference>
<dbReference type="GO" id="GO:0006515">
    <property type="term" value="P:protein quality control for misfolded or incompletely synthesized proteins"/>
    <property type="evidence" value="ECO:0007669"/>
    <property type="project" value="TreeGrafter"/>
</dbReference>
<comment type="subcellular location">
    <subcellularLocation>
        <location evidence="7">Cytoplasm</location>
    </subcellularLocation>
</comment>
<keyword evidence="11" id="KW-1185">Reference proteome</keyword>
<comment type="function">
    <text evidence="7">Cleaves peptides in various proteins in a process that requires ATP hydrolysis. Has a chymotrypsin-like activity. Plays a major role in the degradation of misfolded proteins.</text>
</comment>
<evidence type="ECO:0000256" key="1">
    <source>
        <dbReference type="ARBA" id="ARBA00007039"/>
    </source>
</evidence>
<keyword evidence="5 7" id="KW-0720">Serine protease</keyword>
<dbReference type="AlphaFoldDB" id="A0A6M4GWJ7"/>
<sequence length="215" mass="23671">MFIKHASEYEEPEGLGLIPMVIEQSGRGERAYDIYSRLLKERIIFLVGPIGDGMANLIVAQMLFLESENPDKDIHMYINSPGGSVSAGLAIYDTMQFIKPDVTTLCTGLAASMGSFLLAAGAKGKRFCLPNSRVMIHQPSGGFSGQASDIEIHAKEVLYLKRRLNEMLAKHTGQPIETIERDSDRDRFMSSEDAVKYGLIDRVLQSRTEAAALAT</sequence>
<proteinExistence type="inferred from homology"/>
<dbReference type="Proteomes" id="UP000501534">
    <property type="component" value="Chromosome"/>
</dbReference>
<evidence type="ECO:0000256" key="8">
    <source>
        <dbReference type="PROSITE-ProRule" id="PRU10086"/>
    </source>
</evidence>
<gene>
    <name evidence="7 10" type="primary">clpP</name>
    <name evidence="10" type="ORF">DSM104443_02752</name>
</gene>
<dbReference type="EMBL" id="CP053069">
    <property type="protein sequence ID" value="QJR11671.1"/>
    <property type="molecule type" value="Genomic_DNA"/>
</dbReference>
<evidence type="ECO:0000256" key="3">
    <source>
        <dbReference type="ARBA" id="ARBA00022670"/>
    </source>
</evidence>
<evidence type="ECO:0000256" key="9">
    <source>
        <dbReference type="RuleBase" id="RU003567"/>
    </source>
</evidence>
<evidence type="ECO:0000313" key="10">
    <source>
        <dbReference type="EMBL" id="QJR11671.1"/>
    </source>
</evidence>
<keyword evidence="3 7" id="KW-0645">Protease</keyword>
<evidence type="ECO:0000256" key="4">
    <source>
        <dbReference type="ARBA" id="ARBA00022801"/>
    </source>
</evidence>
<dbReference type="InterPro" id="IPR029045">
    <property type="entry name" value="ClpP/crotonase-like_dom_sf"/>
</dbReference>
<dbReference type="FunFam" id="3.90.226.10:FF:000001">
    <property type="entry name" value="ATP-dependent Clp protease proteolytic subunit"/>
    <property type="match status" value="1"/>
</dbReference>
<accession>A0A6M4GWJ7</accession>
<comment type="subunit">
    <text evidence="7">Fourteen ClpP subunits assemble into 2 heptameric rings which stack back to back to give a disk-like structure with a central cavity, resembling the structure of eukaryotic proteasomes.</text>
</comment>
<dbReference type="NCBIfam" id="NF009205">
    <property type="entry name" value="PRK12553.1"/>
    <property type="match status" value="1"/>
</dbReference>
<feature type="active site" evidence="7 8">
    <location>
        <position position="137"/>
    </location>
</feature>